<dbReference type="AlphaFoldDB" id="A0AAD4PR85"/>
<feature type="binding site" evidence="6">
    <location>
        <begin position="25"/>
        <end position="32"/>
    </location>
    <ligand>
        <name>substrate</name>
    </ligand>
</feature>
<dbReference type="SUPFAM" id="SSF53254">
    <property type="entry name" value="Phosphoglycerate mutase-like"/>
    <property type="match status" value="1"/>
</dbReference>
<keyword evidence="4 8" id="KW-0413">Isomerase</keyword>
<dbReference type="EC" id="5.4.2.4" evidence="8"/>
<dbReference type="InterPro" id="IPR013078">
    <property type="entry name" value="His_Pase_superF_clade-1"/>
</dbReference>
<feature type="binding site" evidence="6">
    <location>
        <position position="78"/>
    </location>
    <ligand>
        <name>substrate</name>
    </ligand>
</feature>
<evidence type="ECO:0000313" key="9">
    <source>
        <dbReference type="EMBL" id="KAH8388520.1"/>
    </source>
</evidence>
<feature type="binding site" evidence="6">
    <location>
        <begin position="105"/>
        <end position="108"/>
    </location>
    <ligand>
        <name>substrate</name>
    </ligand>
</feature>
<evidence type="ECO:0000256" key="6">
    <source>
        <dbReference type="PIRSR" id="PIRSR613078-2"/>
    </source>
</evidence>
<comment type="caution">
    <text evidence="9">The sequence shown here is derived from an EMBL/GenBank/DDBJ whole genome shotgun (WGS) entry which is preliminary data.</text>
</comment>
<dbReference type="Pfam" id="PF00300">
    <property type="entry name" value="His_Phos_1"/>
    <property type="match status" value="2"/>
</dbReference>
<evidence type="ECO:0000256" key="5">
    <source>
        <dbReference type="PIRSR" id="PIRSR613078-1"/>
    </source>
</evidence>
<dbReference type="InterPro" id="IPR005952">
    <property type="entry name" value="Phosphogly_mut1"/>
</dbReference>
<dbReference type="CDD" id="cd07067">
    <property type="entry name" value="HP_PGM_like"/>
    <property type="match status" value="1"/>
</dbReference>
<name>A0AAD4PR85_9MUSC</name>
<comment type="catalytic activity">
    <reaction evidence="1 8">
        <text>(2R)-3-phospho-glyceroyl phosphate = (2R)-2,3-bisphosphoglycerate + H(+)</text>
        <dbReference type="Rhea" id="RHEA:17765"/>
        <dbReference type="ChEBI" id="CHEBI:15378"/>
        <dbReference type="ChEBI" id="CHEBI:57604"/>
        <dbReference type="ChEBI" id="CHEBI:58248"/>
        <dbReference type="EC" id="5.4.2.4"/>
    </reaction>
</comment>
<dbReference type="NCBIfam" id="TIGR01258">
    <property type="entry name" value="pgm_1"/>
    <property type="match status" value="1"/>
</dbReference>
<evidence type="ECO:0000256" key="2">
    <source>
        <dbReference type="ARBA" id="ARBA00006717"/>
    </source>
</evidence>
<feature type="active site" description="Tele-phosphohistidine intermediate" evidence="5">
    <location>
        <position position="26"/>
    </location>
</feature>
<feature type="binding site" evidence="6">
    <location>
        <position position="116"/>
    </location>
    <ligand>
        <name>substrate</name>
    </ligand>
</feature>
<keyword evidence="3 8" id="KW-0324">Glycolysis</keyword>
<evidence type="ECO:0000256" key="4">
    <source>
        <dbReference type="ARBA" id="ARBA00023235"/>
    </source>
</evidence>
<evidence type="ECO:0000256" key="1">
    <source>
        <dbReference type="ARBA" id="ARBA00000505"/>
    </source>
</evidence>
<dbReference type="GO" id="GO:0016791">
    <property type="term" value="F:phosphatase activity"/>
    <property type="evidence" value="ECO:0007669"/>
    <property type="project" value="UniProtKB-ARBA"/>
</dbReference>
<evidence type="ECO:0000313" key="10">
    <source>
        <dbReference type="Proteomes" id="UP001200034"/>
    </source>
</evidence>
<feature type="binding site" evidence="6">
    <location>
        <begin position="132"/>
        <end position="133"/>
    </location>
    <ligand>
        <name>substrate</name>
    </ligand>
</feature>
<dbReference type="GO" id="GO:0004619">
    <property type="term" value="F:phosphoglycerate mutase activity"/>
    <property type="evidence" value="ECO:0007669"/>
    <property type="project" value="UniProtKB-EC"/>
</dbReference>
<evidence type="ECO:0000256" key="3">
    <source>
        <dbReference type="ARBA" id="ARBA00023152"/>
    </source>
</evidence>
<comment type="similarity">
    <text evidence="2 8">Belongs to the phosphoglycerate mutase family. BPG-dependent PGAM subfamily.</text>
</comment>
<dbReference type="InterPro" id="IPR029033">
    <property type="entry name" value="His_PPase_superfam"/>
</dbReference>
<gene>
    <name evidence="9" type="ORF">KR093_008494</name>
</gene>
<proteinExistence type="inferred from homology"/>
<dbReference type="GO" id="GO:0004082">
    <property type="term" value="F:bisphosphoglycerate mutase activity"/>
    <property type="evidence" value="ECO:0007669"/>
    <property type="project" value="UniProtKB-EC"/>
</dbReference>
<dbReference type="HAMAP" id="MF_01039">
    <property type="entry name" value="PGAM_GpmA"/>
    <property type="match status" value="1"/>
</dbReference>
<sequence>SGLIKPVLHFSSNLFIKSNRLVLVRHGESEFNLKNLFCGWHDTPLSEGGRQQSRTIAAAKLVEAQFGFDKVYCSALGRSRESADVILTEMKCAYLPVVLDWRLNERHYGNLTGSNKRQVADAYGEEQVQAWRRGYDEIPPPIEPSNSYYYAILNNLAFKNIPVGQFPLSESMHMCVDRVKSIWEEIREEVLKGKRVLIVAHGTVARALVQHIEGLSNDEIVKVNVPNCVPIVYEFDLNTGELIGSSTYLGDAEYIEDMKDKVAAIGD</sequence>
<dbReference type="PROSITE" id="PS00175">
    <property type="entry name" value="PG_MUTASE"/>
    <property type="match status" value="1"/>
</dbReference>
<protein>
    <recommendedName>
        <fullName evidence="8">Phosphoglycerate mutase</fullName>
        <ecNumber evidence="8">5.4.2.11</ecNumber>
        <ecNumber evidence="8">5.4.2.4</ecNumber>
    </recommendedName>
</protein>
<dbReference type="PANTHER" id="PTHR11931">
    <property type="entry name" value="PHOSPHOGLYCERATE MUTASE"/>
    <property type="match status" value="1"/>
</dbReference>
<evidence type="ECO:0000256" key="8">
    <source>
        <dbReference type="RuleBase" id="RU004511"/>
    </source>
</evidence>
<dbReference type="PIRSF" id="PIRSF000709">
    <property type="entry name" value="6PFK_2-Ptase"/>
    <property type="match status" value="1"/>
</dbReference>
<keyword evidence="10" id="KW-1185">Reference proteome</keyword>
<dbReference type="GO" id="GO:0006096">
    <property type="term" value="P:glycolytic process"/>
    <property type="evidence" value="ECO:0007669"/>
    <property type="project" value="UniProtKB-KW"/>
</dbReference>
<dbReference type="Gene3D" id="3.40.50.1240">
    <property type="entry name" value="Phosphoglycerate mutase-like"/>
    <property type="match status" value="1"/>
</dbReference>
<dbReference type="SMART" id="SM00855">
    <property type="entry name" value="PGAM"/>
    <property type="match status" value="1"/>
</dbReference>
<feature type="site" description="Transition state stabilizer" evidence="7">
    <location>
        <position position="201"/>
    </location>
</feature>
<evidence type="ECO:0000256" key="7">
    <source>
        <dbReference type="PIRSR" id="PIRSR613078-3"/>
    </source>
</evidence>
<dbReference type="InterPro" id="IPR001345">
    <property type="entry name" value="PG/BPGM_mutase_AS"/>
</dbReference>
<reference evidence="9" key="1">
    <citation type="journal article" date="2021" name="Mol. Ecol. Resour.">
        <title>Phylogenomic analyses of the genus Drosophila reveals genomic signals of climate adaptation.</title>
        <authorList>
            <person name="Li F."/>
            <person name="Rane R.V."/>
            <person name="Luria V."/>
            <person name="Xiong Z."/>
            <person name="Chen J."/>
            <person name="Li Z."/>
            <person name="Catullo R.A."/>
            <person name="Griffin P.C."/>
            <person name="Schiffer M."/>
            <person name="Pearce S."/>
            <person name="Lee S.F."/>
            <person name="McElroy K."/>
            <person name="Stocker A."/>
            <person name="Shirriffs J."/>
            <person name="Cockerell F."/>
            <person name="Coppin C."/>
            <person name="Sgro C.M."/>
            <person name="Karger A."/>
            <person name="Cain J.W."/>
            <person name="Weber J.A."/>
            <person name="Santpere G."/>
            <person name="Kirschner M.W."/>
            <person name="Hoffmann A.A."/>
            <person name="Oakeshott J.G."/>
            <person name="Zhang G."/>
        </authorList>
    </citation>
    <scope>NUCLEOTIDE SEQUENCE</scope>
    <source>
        <strain evidence="9">BGI-SZ-2011g</strain>
    </source>
</reference>
<dbReference type="Proteomes" id="UP001200034">
    <property type="component" value="Unassembled WGS sequence"/>
</dbReference>
<accession>A0AAD4PR85</accession>
<dbReference type="EMBL" id="JAJJHW010000014">
    <property type="protein sequence ID" value="KAH8388520.1"/>
    <property type="molecule type" value="Genomic_DNA"/>
</dbReference>
<dbReference type="EC" id="5.4.2.11" evidence="8"/>
<comment type="catalytic activity">
    <reaction evidence="8">
        <text>(2R)-2-phosphoglycerate = (2R)-3-phosphoglycerate</text>
        <dbReference type="Rhea" id="RHEA:15901"/>
        <dbReference type="ChEBI" id="CHEBI:58272"/>
        <dbReference type="ChEBI" id="CHEBI:58289"/>
        <dbReference type="EC" id="5.4.2.11"/>
    </reaction>
</comment>
<organism evidence="9 10">
    <name type="scientific">Drosophila rubida</name>
    <dbReference type="NCBI Taxonomy" id="30044"/>
    <lineage>
        <taxon>Eukaryota</taxon>
        <taxon>Metazoa</taxon>
        <taxon>Ecdysozoa</taxon>
        <taxon>Arthropoda</taxon>
        <taxon>Hexapoda</taxon>
        <taxon>Insecta</taxon>
        <taxon>Pterygota</taxon>
        <taxon>Neoptera</taxon>
        <taxon>Endopterygota</taxon>
        <taxon>Diptera</taxon>
        <taxon>Brachycera</taxon>
        <taxon>Muscomorpha</taxon>
        <taxon>Ephydroidea</taxon>
        <taxon>Drosophilidae</taxon>
        <taxon>Drosophila</taxon>
    </lineage>
</organism>
<feature type="non-terminal residue" evidence="9">
    <location>
        <position position="267"/>
    </location>
</feature>
<feature type="active site" description="Proton donor/acceptor" evidence="5">
    <location>
        <position position="105"/>
    </location>
</feature>